<keyword evidence="7" id="KW-1185">Reference proteome</keyword>
<evidence type="ECO:0000259" key="4">
    <source>
        <dbReference type="Pfam" id="PF09699"/>
    </source>
</evidence>
<dbReference type="PANTHER" id="PTHR35038">
    <property type="entry name" value="DISSIMILATORY SULFITE REDUCTASE SIRA"/>
    <property type="match status" value="1"/>
</dbReference>
<dbReference type="EMBL" id="FUWJ01000009">
    <property type="protein sequence ID" value="SKA31048.1"/>
    <property type="molecule type" value="Genomic_DNA"/>
</dbReference>
<keyword evidence="3" id="KW-1133">Transmembrane helix</keyword>
<evidence type="ECO:0000313" key="7">
    <source>
        <dbReference type="Proteomes" id="UP000190092"/>
    </source>
</evidence>
<dbReference type="InterPro" id="IPR051829">
    <property type="entry name" value="Multiheme_Cytochr_ET"/>
</dbReference>
<dbReference type="GO" id="GO:0016491">
    <property type="term" value="F:oxidoreductase activity"/>
    <property type="evidence" value="ECO:0007669"/>
    <property type="project" value="TreeGrafter"/>
</dbReference>
<dbReference type="PANTHER" id="PTHR35038:SF8">
    <property type="entry name" value="C-TYPE POLYHEME CYTOCHROME OMCC"/>
    <property type="match status" value="1"/>
</dbReference>
<evidence type="ECO:0000313" key="6">
    <source>
        <dbReference type="EMBL" id="SKA31048.1"/>
    </source>
</evidence>
<protein>
    <submittedName>
        <fullName evidence="6">Doubled CXXCH domain-containing protein</fullName>
    </submittedName>
</protein>
<dbReference type="InterPro" id="IPR019734">
    <property type="entry name" value="TPR_rpt"/>
</dbReference>
<keyword evidence="2" id="KW-0802">TPR repeat</keyword>
<reference evidence="7" key="1">
    <citation type="submission" date="2017-02" db="EMBL/GenBank/DDBJ databases">
        <authorList>
            <person name="Varghese N."/>
            <person name="Submissions S."/>
        </authorList>
    </citation>
    <scope>NUCLEOTIDE SEQUENCE [LARGE SCALE GENOMIC DNA]</scope>
    <source>
        <strain evidence="7">ATCC 27094</strain>
    </source>
</reference>
<dbReference type="Proteomes" id="UP000190092">
    <property type="component" value="Unassembled WGS sequence"/>
</dbReference>
<dbReference type="Gene3D" id="1.25.40.10">
    <property type="entry name" value="Tetratricopeptide repeat domain"/>
    <property type="match status" value="1"/>
</dbReference>
<dbReference type="SMART" id="SM00028">
    <property type="entry name" value="TPR"/>
    <property type="match status" value="3"/>
</dbReference>
<sequence length="785" mass="85167">MCDGRVWRNICKDECSLVTRWRPLAWLMLAFLISFAALHLQAEPRAGAPAGAPAEAPTLRAADGFVGSSRCAACHPEEHAGWQGTQHAHALQPVSEATVRGNFNDVAFEKDGVVTRFHREGGRYLVETIGPDGHPGHFEVKYTLGLEPLQQYLIELPGGRLQAFGIAWDTRPATAGGQRWFDLYPAQKLGPGDALHWTGLQQTANFMCLDCHVTDLRKGYDAATNAYASTWSEAGVGCEACHGPGAAHVADPHVRLPAQFRARATNIWGGDPAKRPDVPAAGRTAEVETCARCHARRTQLTDAIQAGQPFGDGFHASLLEHGLYRADGQMQDEVFNYGSFLQSRMFAKGVSCSDCHDPHTQKLRADGNAVCGQCHEPTKYATRTHHFHDPASKAGECATCHMPTTTYMIVDPRHDHSFRVPRPDLAASLDVPDVCATCHADKPAGWTAQQLATRLGHAPAGFQTFGPAFFAADHGAPGAQVSLAAIANDANQPAIVRASAIERSAGLDPALTGIDLHGALADRDPLVRAAAAEALASGNAAPWRADLVPLLRDPVRAVRIAAARTLAGPGERQLSDSDRAAFTKALEDYIAVQRFNADRGEAHMNLALLELRRGNSLLADDHLARAIAVDPTFVPAYAQLADLYRRRRDEARAEAILRQALARNPRSGLAHFELGLSLVRQHQLPAAMRELQQAADLEPDAARFGYVYAVALQQAGREAEAVQRLDDVLARHPYDVEALSAQAIWAIRRGDTRTALDRLTTLQALRPADRTIGQEIDRLRHLPPQ</sequence>
<evidence type="ECO:0000256" key="1">
    <source>
        <dbReference type="ARBA" id="ARBA00022729"/>
    </source>
</evidence>
<dbReference type="STRING" id="225324.SAMN02745126_05078"/>
<keyword evidence="3" id="KW-0472">Membrane</keyword>
<dbReference type="InterPro" id="IPR036280">
    <property type="entry name" value="Multihaem_cyt_sf"/>
</dbReference>
<keyword evidence="1" id="KW-0732">Signal</keyword>
<dbReference type="InterPro" id="IPR010177">
    <property type="entry name" value="Paired_CXXCH_1"/>
</dbReference>
<dbReference type="PROSITE" id="PS50005">
    <property type="entry name" value="TPR"/>
    <property type="match status" value="2"/>
</dbReference>
<feature type="repeat" description="TPR" evidence="2">
    <location>
        <begin position="668"/>
        <end position="701"/>
    </location>
</feature>
<keyword evidence="3" id="KW-0812">Transmembrane</keyword>
<dbReference type="Gene3D" id="1.10.1130.10">
    <property type="entry name" value="Flavocytochrome C3, Chain A"/>
    <property type="match status" value="2"/>
</dbReference>
<dbReference type="InterPro" id="IPR023155">
    <property type="entry name" value="Cyt_c-552/4"/>
</dbReference>
<dbReference type="InterPro" id="IPR011990">
    <property type="entry name" value="TPR-like_helical_dom_sf"/>
</dbReference>
<dbReference type="SUPFAM" id="SSF48452">
    <property type="entry name" value="TPR-like"/>
    <property type="match status" value="1"/>
</dbReference>
<evidence type="ECO:0000259" key="5">
    <source>
        <dbReference type="Pfam" id="PF13435"/>
    </source>
</evidence>
<dbReference type="AlphaFoldDB" id="A0A1T4ST41"/>
<feature type="repeat" description="TPR" evidence="2">
    <location>
        <begin position="634"/>
        <end position="667"/>
    </location>
</feature>
<name>A0A1T4ST41_9HYPH</name>
<feature type="domain" description="Doubled CXXCH motif" evidence="4">
    <location>
        <begin position="347"/>
        <end position="379"/>
    </location>
</feature>
<feature type="domain" description="Cytochrome c-552/4" evidence="5">
    <location>
        <begin position="203"/>
        <end position="243"/>
    </location>
</feature>
<gene>
    <name evidence="6" type="ORF">SAMN02745126_05078</name>
</gene>
<dbReference type="InterPro" id="IPR011989">
    <property type="entry name" value="ARM-like"/>
</dbReference>
<proteinExistence type="predicted"/>
<dbReference type="Pfam" id="PF09699">
    <property type="entry name" value="Paired_CXXCH_1"/>
    <property type="match status" value="1"/>
</dbReference>
<dbReference type="Gene3D" id="1.25.10.10">
    <property type="entry name" value="Leucine-rich Repeat Variant"/>
    <property type="match status" value="1"/>
</dbReference>
<evidence type="ECO:0000256" key="2">
    <source>
        <dbReference type="PROSITE-ProRule" id="PRU00339"/>
    </source>
</evidence>
<organism evidence="6 7">
    <name type="scientific">Enhydrobacter aerosaccus</name>
    <dbReference type="NCBI Taxonomy" id="225324"/>
    <lineage>
        <taxon>Bacteria</taxon>
        <taxon>Pseudomonadati</taxon>
        <taxon>Pseudomonadota</taxon>
        <taxon>Alphaproteobacteria</taxon>
        <taxon>Hyphomicrobiales</taxon>
        <taxon>Enhydrobacter</taxon>
    </lineage>
</organism>
<feature type="transmembrane region" description="Helical" evidence="3">
    <location>
        <begin position="21"/>
        <end position="40"/>
    </location>
</feature>
<dbReference type="Pfam" id="PF13646">
    <property type="entry name" value="HEAT_2"/>
    <property type="match status" value="1"/>
</dbReference>
<feature type="domain" description="Cytochrome c-552/4" evidence="5">
    <location>
        <begin position="71"/>
        <end position="95"/>
    </location>
</feature>
<dbReference type="Pfam" id="PF13435">
    <property type="entry name" value="Cytochrome_C554"/>
    <property type="match status" value="2"/>
</dbReference>
<dbReference type="SUPFAM" id="SSF48695">
    <property type="entry name" value="Multiheme cytochromes"/>
    <property type="match status" value="1"/>
</dbReference>
<accession>A0A1T4ST41</accession>
<evidence type="ECO:0000256" key="3">
    <source>
        <dbReference type="SAM" id="Phobius"/>
    </source>
</evidence>